<dbReference type="AlphaFoldDB" id="A0A7Y2JW45"/>
<dbReference type="PANTHER" id="PTHR34406">
    <property type="entry name" value="PROTEIN YCEI"/>
    <property type="match status" value="1"/>
</dbReference>
<dbReference type="Pfam" id="PF04264">
    <property type="entry name" value="YceI"/>
    <property type="match status" value="1"/>
</dbReference>
<protein>
    <submittedName>
        <fullName evidence="3">Polyisoprenoid-binding protein</fullName>
    </submittedName>
</protein>
<dbReference type="Gene3D" id="2.40.128.110">
    <property type="entry name" value="Lipid/polyisoprenoid-binding, YceI-like"/>
    <property type="match status" value="1"/>
</dbReference>
<gene>
    <name evidence="3" type="ORF">HGB41_03020</name>
</gene>
<sequence>MKKIALLLLAAAISGSALAAPETYVIDGSHTFPRFEYSHFGYSNQISRFDKTTGKIVLDRAAKSGSIDVTIDTTSVNTGFPVFNEHLQAEDFFDTKKYPTITYKSSKLNFAGDKLASVDGTLTIKGAAKPVRLEVTSFHCMPHPMLKKDACGANAVAKIKRSDFNNGKYAPYVGDDVTLTIAVEAVKQ</sequence>
<evidence type="ECO:0000313" key="4">
    <source>
        <dbReference type="Proteomes" id="UP000533905"/>
    </source>
</evidence>
<evidence type="ECO:0000313" key="3">
    <source>
        <dbReference type="EMBL" id="NNG21980.1"/>
    </source>
</evidence>
<name>A0A7Y2JW45_9BURK</name>
<evidence type="ECO:0000256" key="1">
    <source>
        <dbReference type="SAM" id="SignalP"/>
    </source>
</evidence>
<dbReference type="InterPro" id="IPR007372">
    <property type="entry name" value="Lipid/polyisoprenoid-bd_YceI"/>
</dbReference>
<comment type="caution">
    <text evidence="3">The sequence shown here is derived from an EMBL/GenBank/DDBJ whole genome shotgun (WGS) entry which is preliminary data.</text>
</comment>
<dbReference type="EMBL" id="JABAIV010000001">
    <property type="protein sequence ID" value="NNG21980.1"/>
    <property type="molecule type" value="Genomic_DNA"/>
</dbReference>
<keyword evidence="1" id="KW-0732">Signal</keyword>
<dbReference type="SUPFAM" id="SSF101874">
    <property type="entry name" value="YceI-like"/>
    <property type="match status" value="1"/>
</dbReference>
<dbReference type="SMART" id="SM00867">
    <property type="entry name" value="YceI"/>
    <property type="match status" value="1"/>
</dbReference>
<dbReference type="InterPro" id="IPR036761">
    <property type="entry name" value="TTHA0802/YceI-like_sf"/>
</dbReference>
<proteinExistence type="predicted"/>
<dbReference type="RefSeq" id="WP_171080941.1">
    <property type="nucleotide sequence ID" value="NZ_JABAIV010000001.1"/>
</dbReference>
<keyword evidence="4" id="KW-1185">Reference proteome</keyword>
<feature type="signal peptide" evidence="1">
    <location>
        <begin position="1"/>
        <end position="19"/>
    </location>
</feature>
<dbReference type="Proteomes" id="UP000533905">
    <property type="component" value="Unassembled WGS sequence"/>
</dbReference>
<feature type="chain" id="PRO_5030703430" evidence="1">
    <location>
        <begin position="20"/>
        <end position="188"/>
    </location>
</feature>
<accession>A0A7Y2JW45</accession>
<evidence type="ECO:0000259" key="2">
    <source>
        <dbReference type="SMART" id="SM00867"/>
    </source>
</evidence>
<reference evidence="3 4" key="1">
    <citation type="submission" date="2020-04" db="EMBL/GenBank/DDBJ databases">
        <title>Massilia sp. nov., a cold adapted bacteria isolated from Arctic soil.</title>
        <authorList>
            <person name="Son J."/>
            <person name="Ka J.-O."/>
        </authorList>
    </citation>
    <scope>NUCLEOTIDE SEQUENCE [LARGE SCALE GENOMIC DNA]</scope>
    <source>
        <strain evidence="3 4">ML15P13</strain>
    </source>
</reference>
<organism evidence="3 4">
    <name type="scientific">Telluria aromaticivorans</name>
    <dbReference type="NCBI Taxonomy" id="2725995"/>
    <lineage>
        <taxon>Bacteria</taxon>
        <taxon>Pseudomonadati</taxon>
        <taxon>Pseudomonadota</taxon>
        <taxon>Betaproteobacteria</taxon>
        <taxon>Burkholderiales</taxon>
        <taxon>Oxalobacteraceae</taxon>
        <taxon>Telluria group</taxon>
        <taxon>Telluria</taxon>
    </lineage>
</organism>
<dbReference type="PANTHER" id="PTHR34406:SF2">
    <property type="entry name" value="PERIPLASMIC PROTEIN"/>
    <property type="match status" value="1"/>
</dbReference>
<feature type="domain" description="Lipid/polyisoprenoid-binding YceI-like" evidence="2">
    <location>
        <begin position="23"/>
        <end position="186"/>
    </location>
</feature>